<dbReference type="STRING" id="62062.ENSHHUP00000082262"/>
<dbReference type="PANTHER" id="PTHR24103">
    <property type="entry name" value="E3 UBIQUITIN-PROTEIN LIGASE TRIM"/>
    <property type="match status" value="1"/>
</dbReference>
<reference evidence="2" key="3">
    <citation type="submission" date="2025-09" db="UniProtKB">
        <authorList>
            <consortium name="Ensembl"/>
        </authorList>
    </citation>
    <scope>IDENTIFICATION</scope>
</reference>
<dbReference type="Proteomes" id="UP000314982">
    <property type="component" value="Unassembled WGS sequence"/>
</dbReference>
<dbReference type="GeneTree" id="ENSGT00970000197033"/>
<accession>A0A4W5R0Z5</accession>
<evidence type="ECO:0000313" key="2">
    <source>
        <dbReference type="Ensembl" id="ENSHHUP00000082262.1"/>
    </source>
</evidence>
<dbReference type="AlphaFoldDB" id="A0A4W5R0Z5"/>
<organism evidence="2 3">
    <name type="scientific">Hucho hucho</name>
    <name type="common">huchen</name>
    <dbReference type="NCBI Taxonomy" id="62062"/>
    <lineage>
        <taxon>Eukaryota</taxon>
        <taxon>Metazoa</taxon>
        <taxon>Chordata</taxon>
        <taxon>Craniata</taxon>
        <taxon>Vertebrata</taxon>
        <taxon>Euteleostomi</taxon>
        <taxon>Actinopterygii</taxon>
        <taxon>Neopterygii</taxon>
        <taxon>Teleostei</taxon>
        <taxon>Protacanthopterygii</taxon>
        <taxon>Salmoniformes</taxon>
        <taxon>Salmonidae</taxon>
        <taxon>Salmoninae</taxon>
        <taxon>Hucho</taxon>
    </lineage>
</organism>
<dbReference type="Gene3D" id="3.30.160.60">
    <property type="entry name" value="Classic Zinc Finger"/>
    <property type="match status" value="1"/>
</dbReference>
<reference evidence="2" key="2">
    <citation type="submission" date="2025-08" db="UniProtKB">
        <authorList>
            <consortium name="Ensembl"/>
        </authorList>
    </citation>
    <scope>IDENTIFICATION</scope>
</reference>
<dbReference type="Gene3D" id="3.30.40.10">
    <property type="entry name" value="Zinc/RING finger domain, C3HC4 (zinc finger)"/>
    <property type="match status" value="1"/>
</dbReference>
<name>A0A4W5R0Z5_9TELE</name>
<protein>
    <recommendedName>
        <fullName evidence="1">C2H2-type domain-containing protein</fullName>
    </recommendedName>
</protein>
<dbReference type="InterPro" id="IPR050143">
    <property type="entry name" value="TRIM/RBCC"/>
</dbReference>
<dbReference type="InterPro" id="IPR013083">
    <property type="entry name" value="Znf_RING/FYVE/PHD"/>
</dbReference>
<dbReference type="PROSITE" id="PS00028">
    <property type="entry name" value="ZINC_FINGER_C2H2_1"/>
    <property type="match status" value="1"/>
</dbReference>
<dbReference type="SUPFAM" id="SSF57850">
    <property type="entry name" value="RING/U-box"/>
    <property type="match status" value="1"/>
</dbReference>
<dbReference type="Ensembl" id="ENSHHUT00000084862.1">
    <property type="protein sequence ID" value="ENSHHUP00000082262.1"/>
    <property type="gene ID" value="ENSHHUG00000047793.1"/>
</dbReference>
<reference evidence="3" key="1">
    <citation type="submission" date="2018-06" db="EMBL/GenBank/DDBJ databases">
        <title>Genome assembly of Danube salmon.</title>
        <authorList>
            <person name="Macqueen D.J."/>
            <person name="Gundappa M.K."/>
        </authorList>
    </citation>
    <scope>NUCLEOTIDE SEQUENCE [LARGE SCALE GENOMIC DNA]</scope>
</reference>
<sequence length="184" mass="21038">FHRSVIDLETTASSDLAEHLSCSICTEIYTEPVSLSCHLNAGHQLCPEGRALIRARNFQINRLIRNVAYQLKLAEDPKRPKATPERGNGREDECCEHGEALKLPCETDSNLISGICRDGRDDRGHTFQPIREAHKDLKKEVASYLCYFKKDISVLEYDEQQREIGEYDKMIKRNMIEGKMIEGI</sequence>
<feature type="domain" description="C2H2-type" evidence="1">
    <location>
        <begin position="22"/>
        <end position="43"/>
    </location>
</feature>
<proteinExistence type="predicted"/>
<dbReference type="InterPro" id="IPR013087">
    <property type="entry name" value="Znf_C2H2_type"/>
</dbReference>
<evidence type="ECO:0000313" key="3">
    <source>
        <dbReference type="Proteomes" id="UP000314982"/>
    </source>
</evidence>
<evidence type="ECO:0000259" key="1">
    <source>
        <dbReference type="PROSITE" id="PS00028"/>
    </source>
</evidence>
<keyword evidence="3" id="KW-1185">Reference proteome</keyword>
<dbReference type="SUPFAM" id="SSF57845">
    <property type="entry name" value="B-box zinc-binding domain"/>
    <property type="match status" value="1"/>
</dbReference>